<evidence type="ECO:0000313" key="2">
    <source>
        <dbReference type="EMBL" id="PWA73905.1"/>
    </source>
</evidence>
<dbReference type="Proteomes" id="UP000245207">
    <property type="component" value="Unassembled WGS sequence"/>
</dbReference>
<protein>
    <submittedName>
        <fullName evidence="2">Replication protein A 70 kDa DNA-binding subunit</fullName>
    </submittedName>
</protein>
<dbReference type="Gene3D" id="2.40.50.140">
    <property type="entry name" value="Nucleic acid-binding proteins"/>
    <property type="match status" value="1"/>
</dbReference>
<dbReference type="SUPFAM" id="SSF50249">
    <property type="entry name" value="Nucleic acid-binding proteins"/>
    <property type="match status" value="1"/>
</dbReference>
<feature type="region of interest" description="Disordered" evidence="1">
    <location>
        <begin position="285"/>
        <end position="314"/>
    </location>
</feature>
<accession>A0A2U1NK74</accession>
<dbReference type="PANTHER" id="PTHR47165">
    <property type="entry name" value="OS03G0429900 PROTEIN"/>
    <property type="match status" value="1"/>
</dbReference>
<dbReference type="InterPro" id="IPR047192">
    <property type="entry name" value="Euk_RPA1_DBD_C"/>
</dbReference>
<name>A0A2U1NK74_ARTAN</name>
<evidence type="ECO:0000313" key="3">
    <source>
        <dbReference type="Proteomes" id="UP000245207"/>
    </source>
</evidence>
<comment type="caution">
    <text evidence="2">The sequence shown here is derived from an EMBL/GenBank/DDBJ whole genome shotgun (WGS) entry which is preliminary data.</text>
</comment>
<dbReference type="PANTHER" id="PTHR47165:SF3">
    <property type="entry name" value="RETROTRANSPOSON-LIKE PROTEIN"/>
    <property type="match status" value="1"/>
</dbReference>
<gene>
    <name evidence="2" type="ORF">CTI12_AA253880</name>
</gene>
<evidence type="ECO:0000256" key="1">
    <source>
        <dbReference type="SAM" id="MobiDB-lite"/>
    </source>
</evidence>
<dbReference type="CDD" id="cd04476">
    <property type="entry name" value="RPA1_DBD_C"/>
    <property type="match status" value="1"/>
</dbReference>
<proteinExistence type="predicted"/>
<organism evidence="2 3">
    <name type="scientific">Artemisia annua</name>
    <name type="common">Sweet wormwood</name>
    <dbReference type="NCBI Taxonomy" id="35608"/>
    <lineage>
        <taxon>Eukaryota</taxon>
        <taxon>Viridiplantae</taxon>
        <taxon>Streptophyta</taxon>
        <taxon>Embryophyta</taxon>
        <taxon>Tracheophyta</taxon>
        <taxon>Spermatophyta</taxon>
        <taxon>Magnoliopsida</taxon>
        <taxon>eudicotyledons</taxon>
        <taxon>Gunneridae</taxon>
        <taxon>Pentapetalae</taxon>
        <taxon>asterids</taxon>
        <taxon>campanulids</taxon>
        <taxon>Asterales</taxon>
        <taxon>Asteraceae</taxon>
        <taxon>Asteroideae</taxon>
        <taxon>Anthemideae</taxon>
        <taxon>Artemisiinae</taxon>
        <taxon>Artemisia</taxon>
    </lineage>
</organism>
<keyword evidence="3" id="KW-1185">Reference proteome</keyword>
<feature type="compositionally biased region" description="Polar residues" evidence="1">
    <location>
        <begin position="1"/>
        <end position="10"/>
    </location>
</feature>
<dbReference type="InterPro" id="IPR012340">
    <property type="entry name" value="NA-bd_OB-fold"/>
</dbReference>
<reference evidence="2 3" key="1">
    <citation type="journal article" date="2018" name="Mol. Plant">
        <title>The genome of Artemisia annua provides insight into the evolution of Asteraceae family and artemisinin biosynthesis.</title>
        <authorList>
            <person name="Shen Q."/>
            <person name="Zhang L."/>
            <person name="Liao Z."/>
            <person name="Wang S."/>
            <person name="Yan T."/>
            <person name="Shi P."/>
            <person name="Liu M."/>
            <person name="Fu X."/>
            <person name="Pan Q."/>
            <person name="Wang Y."/>
            <person name="Lv Z."/>
            <person name="Lu X."/>
            <person name="Zhang F."/>
            <person name="Jiang W."/>
            <person name="Ma Y."/>
            <person name="Chen M."/>
            <person name="Hao X."/>
            <person name="Li L."/>
            <person name="Tang Y."/>
            <person name="Lv G."/>
            <person name="Zhou Y."/>
            <person name="Sun X."/>
            <person name="Brodelius P.E."/>
            <person name="Rose J.K.C."/>
            <person name="Tang K."/>
        </authorList>
    </citation>
    <scope>NUCLEOTIDE SEQUENCE [LARGE SCALE GENOMIC DNA]</scope>
    <source>
        <strain evidence="3">cv. Huhao1</strain>
        <tissue evidence="2">Leaf</tissue>
    </source>
</reference>
<dbReference type="GO" id="GO:0003677">
    <property type="term" value="F:DNA binding"/>
    <property type="evidence" value="ECO:0007669"/>
    <property type="project" value="UniProtKB-KW"/>
</dbReference>
<feature type="compositionally biased region" description="Polar residues" evidence="1">
    <location>
        <begin position="293"/>
        <end position="307"/>
    </location>
</feature>
<dbReference type="AlphaFoldDB" id="A0A2U1NK74"/>
<keyword evidence="2" id="KW-0238">DNA-binding</keyword>
<dbReference type="OrthoDB" id="1305342at2759"/>
<feature type="region of interest" description="Disordered" evidence="1">
    <location>
        <begin position="1"/>
        <end position="21"/>
    </location>
</feature>
<sequence>MASKATVDSNSSLPTAKSKKSAPSKDVIGTIVSMGDLIPFGLNKRRRIVIIEDPEGDRENVGHVVLIVQLAKVKYWKGEMACVIDNVSVSPAMNGTKIFINADLPEEVTCVVYAKIHKIQKEFGWCYPACKQCSRIAKESEYSDLSASAGYKVIFRVIDHTGSASLILFDNMIQRLLDIPCVKLKEQYDGVDDDDFPIELDILIGKKMLFRFLYSEFNINNNNHVYQVKMISDEKAMIKKFKEGFVYEEVSDKDSDEEYDEDATCVNNVDTAVGSTKLSVDIPVANEDDVRNDNANSHSSTTSSFGYQTDPEAH</sequence>
<dbReference type="EMBL" id="PKPP01002654">
    <property type="protein sequence ID" value="PWA73905.1"/>
    <property type="molecule type" value="Genomic_DNA"/>
</dbReference>